<comment type="caution">
    <text evidence="1">The sequence shown here is derived from an EMBL/GenBank/DDBJ whole genome shotgun (WGS) entry which is preliminary data.</text>
</comment>
<dbReference type="Proteomes" id="UP000789702">
    <property type="component" value="Unassembled WGS sequence"/>
</dbReference>
<gene>
    <name evidence="1" type="ORF">DHETER_LOCUS28</name>
</gene>
<proteinExistence type="predicted"/>
<sequence>MDHDSIDSNSNYIISQLNEYMLRLSNTPTATNIIEKPNSNDPTEWRMYIEYVKESTEEKIRTYEYERVESLLEHTYRIIQDSDSIIFTNGKTKKKWVKDQLSCSISNDYANSTKNQNGVPKAIWLPTLKEIKITSRFLYKSNFKRKTTFKYLYENFINLLIRKCKEKLIP</sequence>
<dbReference type="EMBL" id="CAJVPU010000009">
    <property type="protein sequence ID" value="CAG8437723.1"/>
    <property type="molecule type" value="Genomic_DNA"/>
</dbReference>
<keyword evidence="2" id="KW-1185">Reference proteome</keyword>
<accession>A0ACA9JV04</accession>
<reference evidence="1" key="1">
    <citation type="submission" date="2021-06" db="EMBL/GenBank/DDBJ databases">
        <authorList>
            <person name="Kallberg Y."/>
            <person name="Tangrot J."/>
            <person name="Rosling A."/>
        </authorList>
    </citation>
    <scope>NUCLEOTIDE SEQUENCE</scope>
    <source>
        <strain evidence="1">IL203A</strain>
    </source>
</reference>
<evidence type="ECO:0000313" key="1">
    <source>
        <dbReference type="EMBL" id="CAG8437723.1"/>
    </source>
</evidence>
<organism evidence="1 2">
    <name type="scientific">Dentiscutata heterogama</name>
    <dbReference type="NCBI Taxonomy" id="1316150"/>
    <lineage>
        <taxon>Eukaryota</taxon>
        <taxon>Fungi</taxon>
        <taxon>Fungi incertae sedis</taxon>
        <taxon>Mucoromycota</taxon>
        <taxon>Glomeromycotina</taxon>
        <taxon>Glomeromycetes</taxon>
        <taxon>Diversisporales</taxon>
        <taxon>Gigasporaceae</taxon>
        <taxon>Dentiscutata</taxon>
    </lineage>
</organism>
<protein>
    <submittedName>
        <fullName evidence="1">15993_t:CDS:1</fullName>
    </submittedName>
</protein>
<evidence type="ECO:0000313" key="2">
    <source>
        <dbReference type="Proteomes" id="UP000789702"/>
    </source>
</evidence>
<name>A0ACA9JV04_9GLOM</name>